<name>A0ABW8Q073_9NEIS</name>
<evidence type="ECO:0000313" key="2">
    <source>
        <dbReference type="EMBL" id="MFK7640936.1"/>
    </source>
</evidence>
<keyword evidence="3" id="KW-1185">Reference proteome</keyword>
<evidence type="ECO:0000259" key="1">
    <source>
        <dbReference type="Pfam" id="PF13723"/>
    </source>
</evidence>
<proteinExistence type="predicted"/>
<evidence type="ECO:0000313" key="3">
    <source>
        <dbReference type="Proteomes" id="UP001621964"/>
    </source>
</evidence>
<reference evidence="2 3" key="1">
    <citation type="submission" date="2024-11" db="EMBL/GenBank/DDBJ databases">
        <authorList>
            <person name="Mikucki A.G."/>
            <person name="Kahler C.M."/>
        </authorList>
    </citation>
    <scope>NUCLEOTIDE SEQUENCE [LARGE SCALE GENOMIC DNA]</scope>
    <source>
        <strain evidence="2 3">EXNM717</strain>
    </source>
</reference>
<sequence length="246" mass="27383">MQTACSFSFNIAAWNAVSSRVASAEQWQQWAAGRLDAEGLPEYKPALSFLPAMQRRRLGASARLVCEAAWELANAYPNCLPVYVSHDGEINRSFELWPELLRSGTVSPTSFGLSVHNAQAGQWSILRGDMQESTALATLSDGIETALAEAYAVLCDGAERILLVMADDPLKTDYAVAAERAPFPYALAMVLEKGNAYRLTLEPTDRPSENTEPYWGALDWIRFMLSDGLKQSRNYTDRIWHWQKTA</sequence>
<dbReference type="RefSeq" id="WP_405385215.1">
    <property type="nucleotide sequence ID" value="NZ_JBJGEB010000001.1"/>
</dbReference>
<dbReference type="InterPro" id="IPR014030">
    <property type="entry name" value="Ketoacyl_synth_N"/>
</dbReference>
<dbReference type="EMBL" id="JBJGEB010000001">
    <property type="protein sequence ID" value="MFK7640936.1"/>
    <property type="molecule type" value="Genomic_DNA"/>
</dbReference>
<accession>A0ABW8Q073</accession>
<protein>
    <submittedName>
        <fullName evidence="2">Beta-ketoacyl synthase chain length factor</fullName>
    </submittedName>
</protein>
<feature type="domain" description="Beta-ketoacyl synthase-like N-terminal" evidence="1">
    <location>
        <begin position="27"/>
        <end position="243"/>
    </location>
</feature>
<dbReference type="Proteomes" id="UP001621964">
    <property type="component" value="Unassembled WGS sequence"/>
</dbReference>
<gene>
    <name evidence="2" type="ORF">ACI43T_00255</name>
</gene>
<organism evidence="2 3">
    <name type="scientific">Neisseria oralis</name>
    <dbReference type="NCBI Taxonomy" id="1107316"/>
    <lineage>
        <taxon>Bacteria</taxon>
        <taxon>Pseudomonadati</taxon>
        <taxon>Pseudomonadota</taxon>
        <taxon>Betaproteobacteria</taxon>
        <taxon>Neisseriales</taxon>
        <taxon>Neisseriaceae</taxon>
        <taxon>Neisseria</taxon>
    </lineage>
</organism>
<comment type="caution">
    <text evidence="2">The sequence shown here is derived from an EMBL/GenBank/DDBJ whole genome shotgun (WGS) entry which is preliminary data.</text>
</comment>
<dbReference type="Pfam" id="PF13723">
    <property type="entry name" value="Ketoacyl-synt_2"/>
    <property type="match status" value="1"/>
</dbReference>